<accession>F0SRS3</accession>
<dbReference type="STRING" id="756272.Plabr_2639"/>
<evidence type="ECO:0000256" key="1">
    <source>
        <dbReference type="SAM" id="MobiDB-lite"/>
    </source>
</evidence>
<dbReference type="KEGG" id="pbs:Plabr_2639"/>
<dbReference type="EMBL" id="CP002546">
    <property type="protein sequence ID" value="ADY60239.1"/>
    <property type="molecule type" value="Genomic_DNA"/>
</dbReference>
<gene>
    <name evidence="2" type="ordered locus">Plabr_2639</name>
</gene>
<dbReference type="Proteomes" id="UP000006860">
    <property type="component" value="Chromosome"/>
</dbReference>
<protein>
    <submittedName>
        <fullName evidence="2">Uncharacterized protein</fullName>
    </submittedName>
</protein>
<organism evidence="2 3">
    <name type="scientific">Rubinisphaera brasiliensis (strain ATCC 49424 / DSM 5305 / JCM 21570 / IAM 15109 / NBRC 103401 / IFAM 1448)</name>
    <name type="common">Planctomyces brasiliensis</name>
    <dbReference type="NCBI Taxonomy" id="756272"/>
    <lineage>
        <taxon>Bacteria</taxon>
        <taxon>Pseudomonadati</taxon>
        <taxon>Planctomycetota</taxon>
        <taxon>Planctomycetia</taxon>
        <taxon>Planctomycetales</taxon>
        <taxon>Planctomycetaceae</taxon>
        <taxon>Rubinisphaera</taxon>
    </lineage>
</organism>
<sequence length="485" mass="55212">MTTPTNTPLRFKYAFVCSLIAAVCFIVEVHGEEPSSAQHAFADFKLTLPGGAKLNRHGLTDDSPDVVKILKDHKLSDRSAITLKAGTVLRKVDGEGWQRLQITGPEGDTLSYSAEDFCGCKLSPYIDFSKIEVYIPPMSDAAQNFLAQLRPEDTIDTFFYKLRHTKGLHKSETRNILYQFAKDHEAKLSPKDLIARHQEMRNQINSIRYCSTTEFSSDSSSLKELNVPAKKLHTFKMQDNKLFLSTNTLKPDSNITDFLLHSYTSDYEIEYIHHDDMRRGTHTGFRGKPKYFPIEHVLRIAMLAEPLRDLGQEDIELNNVWNKQFWVLNNRVERNGASVIACVTMGFRVLCFDPQKGYSLVSDETLYDIDQDSNQLIESDTKLMHLITDHKEVIPGLWLPKEVITTWTKGESDRLRRRISYSDMKVNEEIPSSEFDDVIPEGVLVIDFTSRNGKTVSGGECNSCRPPKRAKPLVSEGFEEFGQQN</sequence>
<feature type="region of interest" description="Disordered" evidence="1">
    <location>
        <begin position="466"/>
        <end position="485"/>
    </location>
</feature>
<reference evidence="3" key="1">
    <citation type="submission" date="2011-02" db="EMBL/GenBank/DDBJ databases">
        <title>The complete genome of Planctomyces brasiliensis DSM 5305.</title>
        <authorList>
            <person name="Lucas S."/>
            <person name="Copeland A."/>
            <person name="Lapidus A."/>
            <person name="Bruce D."/>
            <person name="Goodwin L."/>
            <person name="Pitluck S."/>
            <person name="Kyrpides N."/>
            <person name="Mavromatis K."/>
            <person name="Pagani I."/>
            <person name="Ivanova N."/>
            <person name="Ovchinnikova G."/>
            <person name="Lu M."/>
            <person name="Detter J.C."/>
            <person name="Han C."/>
            <person name="Land M."/>
            <person name="Hauser L."/>
            <person name="Markowitz V."/>
            <person name="Cheng J.-F."/>
            <person name="Hugenholtz P."/>
            <person name="Woyke T."/>
            <person name="Wu D."/>
            <person name="Tindall B."/>
            <person name="Pomrenke H.G."/>
            <person name="Brambilla E."/>
            <person name="Klenk H.-P."/>
            <person name="Eisen J.A."/>
        </authorList>
    </citation>
    <scope>NUCLEOTIDE SEQUENCE [LARGE SCALE GENOMIC DNA]</scope>
    <source>
        <strain evidence="3">ATCC 49424 / DSM 5305 / JCM 21570 / NBRC 103401 / IFAM 1448</strain>
    </source>
</reference>
<name>F0SRS3_RUBBR</name>
<proteinExistence type="predicted"/>
<dbReference type="AlphaFoldDB" id="F0SRS3"/>
<dbReference type="HOGENOM" id="CLU_562441_0_0_0"/>
<evidence type="ECO:0000313" key="2">
    <source>
        <dbReference type="EMBL" id="ADY60239.1"/>
    </source>
</evidence>
<dbReference type="RefSeq" id="WP_013628963.1">
    <property type="nucleotide sequence ID" value="NC_015174.1"/>
</dbReference>
<evidence type="ECO:0000313" key="3">
    <source>
        <dbReference type="Proteomes" id="UP000006860"/>
    </source>
</evidence>
<keyword evidence="3" id="KW-1185">Reference proteome</keyword>